<accession>A0ABR5GQ95</accession>
<gene>
    <name evidence="2" type="ORF">QR79_30285</name>
</gene>
<dbReference type="RefSeq" id="WP_048431045.1">
    <property type="nucleotide sequence ID" value="NZ_LDRM01000109.1"/>
</dbReference>
<feature type="chain" id="PRO_5047523312" description="Alkaline proteinase inhibitor/ Outer membrane lipoprotein Omp19 domain-containing protein" evidence="1">
    <location>
        <begin position="23"/>
        <end position="139"/>
    </location>
</feature>
<keyword evidence="3" id="KW-1185">Reference proteome</keyword>
<evidence type="ECO:0008006" key="4">
    <source>
        <dbReference type="Google" id="ProtNLM"/>
    </source>
</evidence>
<feature type="signal peptide" evidence="1">
    <location>
        <begin position="1"/>
        <end position="22"/>
    </location>
</feature>
<protein>
    <recommendedName>
        <fullName evidence="4">Alkaline proteinase inhibitor/ Outer membrane lipoprotein Omp19 domain-containing protein</fullName>
    </recommendedName>
</protein>
<name>A0ABR5GQ95_9HYPH</name>
<dbReference type="EMBL" id="JTHG01000419">
    <property type="protein sequence ID" value="KMO11157.1"/>
    <property type="molecule type" value="Genomic_DNA"/>
</dbReference>
<sequence>MKKLAFLTATALIISARAPASAQPAPAPIFAIPITGQLANGNAAAGQATGFDNGVGEFWVAFPGSIRCTGSWSVRDPNPTIVIPVTCGARVRGEAIVTRQAGFMTGSAIVALSNGQRGQFVFGDLTYEQAFGQGRVRTR</sequence>
<dbReference type="Proteomes" id="UP000036471">
    <property type="component" value="Unassembled WGS sequence"/>
</dbReference>
<evidence type="ECO:0000256" key="1">
    <source>
        <dbReference type="SAM" id="SignalP"/>
    </source>
</evidence>
<comment type="caution">
    <text evidence="2">The sequence shown here is derived from an EMBL/GenBank/DDBJ whole genome shotgun (WGS) entry which is preliminary data.</text>
</comment>
<proteinExistence type="predicted"/>
<evidence type="ECO:0000313" key="3">
    <source>
        <dbReference type="Proteomes" id="UP000036471"/>
    </source>
</evidence>
<evidence type="ECO:0000313" key="2">
    <source>
        <dbReference type="EMBL" id="KMO11157.1"/>
    </source>
</evidence>
<keyword evidence="1" id="KW-0732">Signal</keyword>
<organism evidence="2 3">
    <name type="scientific">Methylobacterium indicum</name>
    <dbReference type="NCBI Taxonomy" id="1775910"/>
    <lineage>
        <taxon>Bacteria</taxon>
        <taxon>Pseudomonadati</taxon>
        <taxon>Pseudomonadota</taxon>
        <taxon>Alphaproteobacteria</taxon>
        <taxon>Hyphomicrobiales</taxon>
        <taxon>Methylobacteriaceae</taxon>
        <taxon>Methylobacterium</taxon>
    </lineage>
</organism>
<reference evidence="2 3" key="1">
    <citation type="submission" date="2014-11" db="EMBL/GenBank/DDBJ databases">
        <title>Comparative genomics of Methylobacterium species.</title>
        <authorList>
            <person name="Chaudhry V."/>
            <person name="Patil P.B."/>
        </authorList>
    </citation>
    <scope>NUCLEOTIDE SEQUENCE [LARGE SCALE GENOMIC DNA]</scope>
    <source>
        <strain evidence="2 3">SE3.6</strain>
    </source>
</reference>